<feature type="compositionally biased region" description="Basic and acidic residues" evidence="1">
    <location>
        <begin position="33"/>
        <end position="46"/>
    </location>
</feature>
<accession>A0A0D2FEZ3</accession>
<feature type="region of interest" description="Disordered" evidence="1">
    <location>
        <begin position="1"/>
        <end position="46"/>
    </location>
</feature>
<dbReference type="GeneID" id="25325096"/>
<evidence type="ECO:0000313" key="2">
    <source>
        <dbReference type="EMBL" id="KIW58689.1"/>
    </source>
</evidence>
<dbReference type="EMBL" id="KN847318">
    <property type="protein sequence ID" value="KIW58689.1"/>
    <property type="molecule type" value="Genomic_DNA"/>
</dbReference>
<feature type="compositionally biased region" description="Low complexity" evidence="1">
    <location>
        <begin position="11"/>
        <end position="26"/>
    </location>
</feature>
<dbReference type="AlphaFoldDB" id="A0A0D2FEZ3"/>
<gene>
    <name evidence="2" type="ORF">PV05_03188</name>
</gene>
<evidence type="ECO:0000313" key="3">
    <source>
        <dbReference type="Proteomes" id="UP000054342"/>
    </source>
</evidence>
<dbReference type="Proteomes" id="UP000054342">
    <property type="component" value="Unassembled WGS sequence"/>
</dbReference>
<organism evidence="2 3">
    <name type="scientific">Exophiala xenobiotica</name>
    <dbReference type="NCBI Taxonomy" id="348802"/>
    <lineage>
        <taxon>Eukaryota</taxon>
        <taxon>Fungi</taxon>
        <taxon>Dikarya</taxon>
        <taxon>Ascomycota</taxon>
        <taxon>Pezizomycotina</taxon>
        <taxon>Eurotiomycetes</taxon>
        <taxon>Chaetothyriomycetidae</taxon>
        <taxon>Chaetothyriales</taxon>
        <taxon>Herpotrichiellaceae</taxon>
        <taxon>Exophiala</taxon>
    </lineage>
</organism>
<dbReference type="RefSeq" id="XP_013319273.1">
    <property type="nucleotide sequence ID" value="XM_013463819.1"/>
</dbReference>
<dbReference type="HOGENOM" id="CLU_2183972_0_0_1"/>
<keyword evidence="3" id="KW-1185">Reference proteome</keyword>
<sequence length="109" mass="12272">MDVNGARWIKESSPSSSRLPEEASSPNQAPPERTLDSRARTRPVHDLLAEPVTVYVMRLGRLSGAFSRHYCRQEPNFKLPRHHEASHDGLNQLHGCGRNGTEGYNTRHS</sequence>
<reference evidence="2 3" key="1">
    <citation type="submission" date="2015-01" db="EMBL/GenBank/DDBJ databases">
        <title>The Genome Sequence of Exophiala xenobiotica CBS118157.</title>
        <authorList>
            <consortium name="The Broad Institute Genomics Platform"/>
            <person name="Cuomo C."/>
            <person name="de Hoog S."/>
            <person name="Gorbushina A."/>
            <person name="Stielow B."/>
            <person name="Teixiera M."/>
            <person name="Abouelleil A."/>
            <person name="Chapman S.B."/>
            <person name="Priest M."/>
            <person name="Young S.K."/>
            <person name="Wortman J."/>
            <person name="Nusbaum C."/>
            <person name="Birren B."/>
        </authorList>
    </citation>
    <scope>NUCLEOTIDE SEQUENCE [LARGE SCALE GENOMIC DNA]</scope>
    <source>
        <strain evidence="2 3">CBS 118157</strain>
    </source>
</reference>
<evidence type="ECO:0000256" key="1">
    <source>
        <dbReference type="SAM" id="MobiDB-lite"/>
    </source>
</evidence>
<proteinExistence type="predicted"/>
<feature type="region of interest" description="Disordered" evidence="1">
    <location>
        <begin position="81"/>
        <end position="109"/>
    </location>
</feature>
<name>A0A0D2FEZ3_9EURO</name>
<protein>
    <submittedName>
        <fullName evidence="2">Uncharacterized protein</fullName>
    </submittedName>
</protein>